<dbReference type="PANTHER" id="PTHR40079:SF4">
    <property type="entry name" value="GH26 DOMAIN-CONTAINING PROTEIN-RELATED"/>
    <property type="match status" value="1"/>
</dbReference>
<dbReference type="EMBL" id="RBZP01000004">
    <property type="protein sequence ID" value="RKQ34395.1"/>
    <property type="molecule type" value="Genomic_DNA"/>
</dbReference>
<dbReference type="InterPro" id="IPR000805">
    <property type="entry name" value="Glyco_hydro_26"/>
</dbReference>
<dbReference type="AlphaFoldDB" id="A0A495A473"/>
<evidence type="ECO:0000256" key="3">
    <source>
        <dbReference type="ARBA" id="ARBA00023295"/>
    </source>
</evidence>
<keyword evidence="2 4" id="KW-0378">Hydrolase</keyword>
<dbReference type="PROSITE" id="PS51764">
    <property type="entry name" value="GH26"/>
    <property type="match status" value="1"/>
</dbReference>
<dbReference type="Pfam" id="PF02156">
    <property type="entry name" value="Glyco_hydro_26"/>
    <property type="match status" value="1"/>
</dbReference>
<gene>
    <name evidence="6" type="ORF">D8M06_08050</name>
</gene>
<reference evidence="6 7" key="1">
    <citation type="journal article" date="2016" name="Int. J. Syst. Evol. Microbiol.">
        <title>Oceanobacillus halophilus sp. nov., a novel moderately halophilic bacterium from a hypersaline lake.</title>
        <authorList>
            <person name="Amoozegar M.A."/>
            <person name="Bagheri M."/>
            <person name="Makhdoumi A."/>
            <person name="Nikou M.M."/>
            <person name="Fazeli S.A.S."/>
            <person name="Schumann P."/>
            <person name="Sproer C."/>
            <person name="Sanchez-Porro C."/>
            <person name="Ventosa A."/>
        </authorList>
    </citation>
    <scope>NUCLEOTIDE SEQUENCE [LARGE SCALE GENOMIC DNA]</scope>
    <source>
        <strain evidence="6 7">DSM 23996</strain>
    </source>
</reference>
<dbReference type="Gene3D" id="3.20.20.80">
    <property type="entry name" value="Glycosidases"/>
    <property type="match status" value="1"/>
</dbReference>
<dbReference type="Proteomes" id="UP000269301">
    <property type="component" value="Unassembled WGS sequence"/>
</dbReference>
<keyword evidence="3 4" id="KW-0326">Glycosidase</keyword>
<name>A0A495A473_9BACI</name>
<evidence type="ECO:0000259" key="5">
    <source>
        <dbReference type="PROSITE" id="PS51764"/>
    </source>
</evidence>
<evidence type="ECO:0000313" key="6">
    <source>
        <dbReference type="EMBL" id="RKQ34395.1"/>
    </source>
</evidence>
<feature type="active site" description="Proton donor" evidence="4">
    <location>
        <position position="80"/>
    </location>
</feature>
<organism evidence="6 7">
    <name type="scientific">Oceanobacillus halophilus</name>
    <dbReference type="NCBI Taxonomy" id="930130"/>
    <lineage>
        <taxon>Bacteria</taxon>
        <taxon>Bacillati</taxon>
        <taxon>Bacillota</taxon>
        <taxon>Bacilli</taxon>
        <taxon>Bacillales</taxon>
        <taxon>Bacillaceae</taxon>
        <taxon>Oceanobacillus</taxon>
    </lineage>
</organism>
<dbReference type="SUPFAM" id="SSF51445">
    <property type="entry name" value="(Trans)glycosidases"/>
    <property type="match status" value="1"/>
</dbReference>
<evidence type="ECO:0000256" key="2">
    <source>
        <dbReference type="ARBA" id="ARBA00022801"/>
    </source>
</evidence>
<dbReference type="GO" id="GO:0006080">
    <property type="term" value="P:substituted mannan metabolic process"/>
    <property type="evidence" value="ECO:0007669"/>
    <property type="project" value="InterPro"/>
</dbReference>
<feature type="domain" description="GH26" evidence="5">
    <location>
        <begin position="1"/>
        <end position="255"/>
    </location>
</feature>
<sequence length="399" mass="46727">MNKFNEVSGKNHASYFRYVGYGQPFPTEWVHQVKSVGGFPQIAWEPNNGLEEVKDDEYLRAFAKKAREVNVPILLRYASEMNGNWTAYSGNADLYIKKWKLVHDVMEEEAPNVMMLWNVFTMPEHTISKFYPGDEYVDYVGVNIYNVVYHNDRLEDKSDFEDPLRLLDYVYNRYSDTKPIVIGEFGATNYTVTDGLYHVDFAEEKISRMYKYLPKLYPRVKAIYYFDVNNLVNAPEGRKINNYAITENSRITEAYSSQVEHQNYLSGIVDKAERNSKETFSYRDFLFYYQNELFVDVQFVEEYLQMNVAENDTEFSVAFNDETVTIQKEMHTIDKAAFFEKREIKGISLDELLDAFDMEHEYDGDGNLHIYLSYVEGALAVLFDGGRFFSEGNYHFLLI</sequence>
<evidence type="ECO:0000313" key="7">
    <source>
        <dbReference type="Proteomes" id="UP000269301"/>
    </source>
</evidence>
<comment type="caution">
    <text evidence="6">The sequence shown here is derived from an EMBL/GenBank/DDBJ whole genome shotgun (WGS) entry which is preliminary data.</text>
</comment>
<keyword evidence="7" id="KW-1185">Reference proteome</keyword>
<evidence type="ECO:0000256" key="1">
    <source>
        <dbReference type="ARBA" id="ARBA00007754"/>
    </source>
</evidence>
<dbReference type="InterPro" id="IPR022790">
    <property type="entry name" value="GH26_dom"/>
</dbReference>
<dbReference type="PANTHER" id="PTHR40079">
    <property type="entry name" value="MANNAN ENDO-1,4-BETA-MANNOSIDASE E-RELATED"/>
    <property type="match status" value="1"/>
</dbReference>
<evidence type="ECO:0000256" key="4">
    <source>
        <dbReference type="PROSITE-ProRule" id="PRU01100"/>
    </source>
</evidence>
<protein>
    <submittedName>
        <fullName evidence="6">Copper amine oxidase</fullName>
    </submittedName>
</protein>
<proteinExistence type="inferred from homology"/>
<feature type="active site" description="Nucleophile" evidence="4">
    <location>
        <position position="184"/>
    </location>
</feature>
<comment type="similarity">
    <text evidence="1 4">Belongs to the glycosyl hydrolase 26 family.</text>
</comment>
<dbReference type="GO" id="GO:0016985">
    <property type="term" value="F:mannan endo-1,4-beta-mannosidase activity"/>
    <property type="evidence" value="ECO:0007669"/>
    <property type="project" value="InterPro"/>
</dbReference>
<accession>A0A495A473</accession>
<dbReference type="InterPro" id="IPR017853">
    <property type="entry name" value="GH"/>
</dbReference>